<sequence length="147" mass="15442">MLGIIVGTHGHLAEELVKTCAMICGAPDNLETVTLVPGEGPEDLQAKYEAAIAKLNTEDGVIILNDLFGGSPYNAACRIAAVDEKCAVVTGVSLPMLVEVISYRMMAAEDINVLEAVEKAQDAAAAGVQKFHKSTIVVEAEDEGDDL</sequence>
<feature type="domain" description="PTS EIIA type-4" evidence="9">
    <location>
        <begin position="1"/>
        <end position="128"/>
    </location>
</feature>
<evidence type="ECO:0000256" key="1">
    <source>
        <dbReference type="ARBA" id="ARBA00004496"/>
    </source>
</evidence>
<dbReference type="RefSeq" id="WP_183862883.1">
    <property type="nucleotide sequence ID" value="NZ_JACHFH010000038.1"/>
</dbReference>
<evidence type="ECO:0000313" key="11">
    <source>
        <dbReference type="Proteomes" id="UP000559117"/>
    </source>
</evidence>
<dbReference type="PANTHER" id="PTHR33799:SF1">
    <property type="entry name" value="PTS SYSTEM MANNOSE-SPECIFIC EIIAB COMPONENT-RELATED"/>
    <property type="match status" value="1"/>
</dbReference>
<evidence type="ECO:0000313" key="10">
    <source>
        <dbReference type="EMBL" id="MBB5337227.1"/>
    </source>
</evidence>
<dbReference type="SUPFAM" id="SSF53062">
    <property type="entry name" value="PTS system fructose IIA component-like"/>
    <property type="match status" value="1"/>
</dbReference>
<dbReference type="Gene3D" id="3.40.50.510">
    <property type="entry name" value="Phosphotransferase system, mannose-type IIA component"/>
    <property type="match status" value="1"/>
</dbReference>
<keyword evidence="5" id="KW-0762">Sugar transport</keyword>
<comment type="subcellular location">
    <subcellularLocation>
        <location evidence="1">Cytoplasm</location>
    </subcellularLocation>
</comment>
<keyword evidence="7" id="KW-0598">Phosphotransferase system</keyword>
<dbReference type="NCBIfam" id="TIGR00824">
    <property type="entry name" value="EIIA-man"/>
    <property type="match status" value="1"/>
</dbReference>
<proteinExistence type="predicted"/>
<dbReference type="InterPro" id="IPR051471">
    <property type="entry name" value="Bacterial_PTS_sugar_comp"/>
</dbReference>
<dbReference type="InterPro" id="IPR036662">
    <property type="entry name" value="PTS_EIIA_man-typ_sf"/>
</dbReference>
<organism evidence="10 11">
    <name type="scientific">Pectinatus brassicae</name>
    <dbReference type="NCBI Taxonomy" id="862415"/>
    <lineage>
        <taxon>Bacteria</taxon>
        <taxon>Bacillati</taxon>
        <taxon>Bacillota</taxon>
        <taxon>Negativicutes</taxon>
        <taxon>Selenomonadales</taxon>
        <taxon>Selenomonadaceae</taxon>
        <taxon>Pectinatus</taxon>
    </lineage>
</organism>
<dbReference type="InterPro" id="IPR033887">
    <property type="entry name" value="PTS_IIA_man"/>
</dbReference>
<evidence type="ECO:0000256" key="8">
    <source>
        <dbReference type="ARBA" id="ARBA00022777"/>
    </source>
</evidence>
<keyword evidence="8" id="KW-0418">Kinase</keyword>
<dbReference type="GO" id="GO:0009401">
    <property type="term" value="P:phosphoenolpyruvate-dependent sugar phosphotransferase system"/>
    <property type="evidence" value="ECO:0007669"/>
    <property type="project" value="UniProtKB-KW"/>
</dbReference>
<dbReference type="AlphaFoldDB" id="A0A840UN26"/>
<evidence type="ECO:0000256" key="2">
    <source>
        <dbReference type="ARBA" id="ARBA00022448"/>
    </source>
</evidence>
<evidence type="ECO:0000256" key="6">
    <source>
        <dbReference type="ARBA" id="ARBA00022679"/>
    </source>
</evidence>
<evidence type="ECO:0000256" key="5">
    <source>
        <dbReference type="ARBA" id="ARBA00022597"/>
    </source>
</evidence>
<dbReference type="PROSITE" id="PS51096">
    <property type="entry name" value="PTS_EIIA_TYPE_4"/>
    <property type="match status" value="1"/>
</dbReference>
<dbReference type="InterPro" id="IPR004701">
    <property type="entry name" value="PTS_EIIA_man-typ"/>
</dbReference>
<dbReference type="InterPro" id="IPR013789">
    <property type="entry name" value="PTS_EIIA_man"/>
</dbReference>
<dbReference type="Pfam" id="PF03610">
    <property type="entry name" value="EIIA-man"/>
    <property type="match status" value="1"/>
</dbReference>
<protein>
    <submittedName>
        <fullName evidence="10">PTS system mannose-specific IIA component/PTS system mannose-specific IIB component</fullName>
    </submittedName>
</protein>
<keyword evidence="6" id="KW-0808">Transferase</keyword>
<dbReference type="Proteomes" id="UP000559117">
    <property type="component" value="Unassembled WGS sequence"/>
</dbReference>
<gene>
    <name evidence="10" type="ORF">HNR32_002386</name>
</gene>
<reference evidence="10 11" key="1">
    <citation type="submission" date="2020-08" db="EMBL/GenBank/DDBJ databases">
        <title>Genomic Encyclopedia of Type Strains, Phase IV (KMG-IV): sequencing the most valuable type-strain genomes for metagenomic binning, comparative biology and taxonomic classification.</title>
        <authorList>
            <person name="Goeker M."/>
        </authorList>
    </citation>
    <scope>NUCLEOTIDE SEQUENCE [LARGE SCALE GENOMIC DNA]</scope>
    <source>
        <strain evidence="10 11">DSM 24661</strain>
    </source>
</reference>
<dbReference type="EMBL" id="JACHFH010000038">
    <property type="protein sequence ID" value="MBB5337227.1"/>
    <property type="molecule type" value="Genomic_DNA"/>
</dbReference>
<evidence type="ECO:0000256" key="4">
    <source>
        <dbReference type="ARBA" id="ARBA00022553"/>
    </source>
</evidence>
<comment type="caution">
    <text evidence="10">The sequence shown here is derived from an EMBL/GenBank/DDBJ whole genome shotgun (WGS) entry which is preliminary data.</text>
</comment>
<dbReference type="GO" id="GO:0016301">
    <property type="term" value="F:kinase activity"/>
    <property type="evidence" value="ECO:0007669"/>
    <property type="project" value="UniProtKB-KW"/>
</dbReference>
<dbReference type="GO" id="GO:0005737">
    <property type="term" value="C:cytoplasm"/>
    <property type="evidence" value="ECO:0007669"/>
    <property type="project" value="UniProtKB-SubCell"/>
</dbReference>
<keyword evidence="11" id="KW-1185">Reference proteome</keyword>
<keyword evidence="4" id="KW-0597">Phosphoprotein</keyword>
<dbReference type="CDD" id="cd00006">
    <property type="entry name" value="PTS_IIA_man"/>
    <property type="match status" value="1"/>
</dbReference>
<accession>A0A840UN26</accession>
<dbReference type="GO" id="GO:0016020">
    <property type="term" value="C:membrane"/>
    <property type="evidence" value="ECO:0007669"/>
    <property type="project" value="InterPro"/>
</dbReference>
<dbReference type="GO" id="GO:0016773">
    <property type="term" value="F:phosphotransferase activity, alcohol group as acceptor"/>
    <property type="evidence" value="ECO:0007669"/>
    <property type="project" value="InterPro"/>
</dbReference>
<evidence type="ECO:0000256" key="7">
    <source>
        <dbReference type="ARBA" id="ARBA00022683"/>
    </source>
</evidence>
<keyword evidence="3" id="KW-0963">Cytoplasm</keyword>
<evidence type="ECO:0000259" key="9">
    <source>
        <dbReference type="PROSITE" id="PS51096"/>
    </source>
</evidence>
<dbReference type="PANTHER" id="PTHR33799">
    <property type="entry name" value="PTS PERMEASE-RELATED-RELATED"/>
    <property type="match status" value="1"/>
</dbReference>
<keyword evidence="2" id="KW-0813">Transport</keyword>
<evidence type="ECO:0000256" key="3">
    <source>
        <dbReference type="ARBA" id="ARBA00022490"/>
    </source>
</evidence>
<name>A0A840UN26_9FIRM</name>